<evidence type="ECO:0000256" key="5">
    <source>
        <dbReference type="ARBA" id="ARBA00023015"/>
    </source>
</evidence>
<evidence type="ECO:0000256" key="6">
    <source>
        <dbReference type="ARBA" id="ARBA00023163"/>
    </source>
</evidence>
<accession>A0ABV5J2N2</accession>
<reference evidence="10 11" key="1">
    <citation type="submission" date="2024-09" db="EMBL/GenBank/DDBJ databases">
        <authorList>
            <person name="Sun Q."/>
            <person name="Mori K."/>
        </authorList>
    </citation>
    <scope>NUCLEOTIDE SEQUENCE [LARGE SCALE GENOMIC DNA]</scope>
    <source>
        <strain evidence="10 11">CECT 7682</strain>
    </source>
</reference>
<keyword evidence="5" id="KW-0805">Transcription regulation</keyword>
<gene>
    <name evidence="10" type="ORF">ACFFUR_04510</name>
</gene>
<comment type="caution">
    <text evidence="10">The sequence shown here is derived from an EMBL/GenBank/DDBJ whole genome shotgun (WGS) entry which is preliminary data.</text>
</comment>
<dbReference type="SMART" id="SM00342">
    <property type="entry name" value="HTH_ARAC"/>
    <property type="match status" value="1"/>
</dbReference>
<evidence type="ECO:0000256" key="2">
    <source>
        <dbReference type="ARBA" id="ARBA00022603"/>
    </source>
</evidence>
<proteinExistence type="predicted"/>
<keyword evidence="2" id="KW-0489">Methyltransferase</keyword>
<dbReference type="Pfam" id="PF12833">
    <property type="entry name" value="HTH_18"/>
    <property type="match status" value="1"/>
</dbReference>
<dbReference type="Proteomes" id="UP001589654">
    <property type="component" value="Unassembled WGS sequence"/>
</dbReference>
<evidence type="ECO:0000256" key="3">
    <source>
        <dbReference type="ARBA" id="ARBA00022679"/>
    </source>
</evidence>
<dbReference type="NCBIfam" id="TIGR00589">
    <property type="entry name" value="ogt"/>
    <property type="match status" value="1"/>
</dbReference>
<dbReference type="PANTHER" id="PTHR10815:SF13">
    <property type="entry name" value="METHYLATED-DNA--PROTEIN-CYSTEINE METHYLTRANSFERASE"/>
    <property type="match status" value="1"/>
</dbReference>
<evidence type="ECO:0000259" key="9">
    <source>
        <dbReference type="PROSITE" id="PS01124"/>
    </source>
</evidence>
<dbReference type="RefSeq" id="WP_290249641.1">
    <property type="nucleotide sequence ID" value="NZ_JAUFQT010000002.1"/>
</dbReference>
<evidence type="ECO:0000313" key="10">
    <source>
        <dbReference type="EMBL" id="MFB9211058.1"/>
    </source>
</evidence>
<keyword evidence="6" id="KW-0804">Transcription</keyword>
<organism evidence="10 11">
    <name type="scientific">Echinicola jeungdonensis</name>
    <dbReference type="NCBI Taxonomy" id="709343"/>
    <lineage>
        <taxon>Bacteria</taxon>
        <taxon>Pseudomonadati</taxon>
        <taxon>Bacteroidota</taxon>
        <taxon>Cytophagia</taxon>
        <taxon>Cytophagales</taxon>
        <taxon>Cyclobacteriaceae</taxon>
        <taxon>Echinicola</taxon>
    </lineage>
</organism>
<dbReference type="SUPFAM" id="SSF46767">
    <property type="entry name" value="Methylated DNA-protein cysteine methyltransferase, C-terminal domain"/>
    <property type="match status" value="1"/>
</dbReference>
<dbReference type="InterPro" id="IPR036388">
    <property type="entry name" value="WH-like_DNA-bd_sf"/>
</dbReference>
<comment type="catalytic activity">
    <reaction evidence="8">
        <text>a 6-O-methyl-2'-deoxyguanosine in DNA + L-cysteinyl-[protein] = S-methyl-L-cysteinyl-[protein] + a 2'-deoxyguanosine in DNA</text>
        <dbReference type="Rhea" id="RHEA:24000"/>
        <dbReference type="Rhea" id="RHEA-COMP:10131"/>
        <dbReference type="Rhea" id="RHEA-COMP:10132"/>
        <dbReference type="Rhea" id="RHEA-COMP:11367"/>
        <dbReference type="Rhea" id="RHEA-COMP:11368"/>
        <dbReference type="ChEBI" id="CHEBI:29950"/>
        <dbReference type="ChEBI" id="CHEBI:82612"/>
        <dbReference type="ChEBI" id="CHEBI:85445"/>
        <dbReference type="ChEBI" id="CHEBI:85448"/>
        <dbReference type="EC" id="2.1.1.63"/>
    </reaction>
</comment>
<dbReference type="Pfam" id="PF01035">
    <property type="entry name" value="DNA_binding_1"/>
    <property type="match status" value="1"/>
</dbReference>
<dbReference type="SUPFAM" id="SSF46689">
    <property type="entry name" value="Homeodomain-like"/>
    <property type="match status" value="2"/>
</dbReference>
<dbReference type="PANTHER" id="PTHR10815">
    <property type="entry name" value="METHYLATED-DNA--PROTEIN-CYSTEINE METHYLTRANSFERASE"/>
    <property type="match status" value="1"/>
</dbReference>
<comment type="catalytic activity">
    <reaction evidence="1">
        <text>a 4-O-methyl-thymidine in DNA + L-cysteinyl-[protein] = a thymidine in DNA + S-methyl-L-cysteinyl-[protein]</text>
        <dbReference type="Rhea" id="RHEA:53428"/>
        <dbReference type="Rhea" id="RHEA-COMP:10131"/>
        <dbReference type="Rhea" id="RHEA-COMP:10132"/>
        <dbReference type="Rhea" id="RHEA-COMP:13555"/>
        <dbReference type="Rhea" id="RHEA-COMP:13556"/>
        <dbReference type="ChEBI" id="CHEBI:29950"/>
        <dbReference type="ChEBI" id="CHEBI:82612"/>
        <dbReference type="ChEBI" id="CHEBI:137386"/>
        <dbReference type="ChEBI" id="CHEBI:137387"/>
        <dbReference type="EC" id="2.1.1.63"/>
    </reaction>
</comment>
<dbReference type="InterPro" id="IPR014048">
    <property type="entry name" value="MethylDNA_cys_MeTrfase_DNA-bd"/>
</dbReference>
<name>A0ABV5J2N2_9BACT</name>
<keyword evidence="3" id="KW-0808">Transferase</keyword>
<dbReference type="Pfam" id="PF02870">
    <property type="entry name" value="Methyltransf_1N"/>
    <property type="match status" value="1"/>
</dbReference>
<dbReference type="PROSITE" id="PS01124">
    <property type="entry name" value="HTH_ARAC_FAMILY_2"/>
    <property type="match status" value="1"/>
</dbReference>
<dbReference type="Gene3D" id="1.10.10.60">
    <property type="entry name" value="Homeodomain-like"/>
    <property type="match status" value="1"/>
</dbReference>
<dbReference type="CDD" id="cd06445">
    <property type="entry name" value="ATase"/>
    <property type="match status" value="1"/>
</dbReference>
<evidence type="ECO:0000256" key="1">
    <source>
        <dbReference type="ARBA" id="ARBA00001286"/>
    </source>
</evidence>
<keyword evidence="7" id="KW-0234">DNA repair</keyword>
<feature type="domain" description="HTH araC/xylS-type" evidence="9">
    <location>
        <begin position="13"/>
        <end position="111"/>
    </location>
</feature>
<dbReference type="EMBL" id="JBHMEW010000039">
    <property type="protein sequence ID" value="MFB9211058.1"/>
    <property type="molecule type" value="Genomic_DNA"/>
</dbReference>
<dbReference type="PROSITE" id="PS00374">
    <property type="entry name" value="MGMT"/>
    <property type="match status" value="1"/>
</dbReference>
<dbReference type="SUPFAM" id="SSF53155">
    <property type="entry name" value="Methylated DNA-protein cysteine methyltransferase domain"/>
    <property type="match status" value="1"/>
</dbReference>
<dbReference type="InterPro" id="IPR008332">
    <property type="entry name" value="MethylG_MeTrfase_N"/>
</dbReference>
<dbReference type="InterPro" id="IPR001497">
    <property type="entry name" value="MethylDNA_cys_MeTrfase_AS"/>
</dbReference>
<protein>
    <submittedName>
        <fullName evidence="10">Bifunctional helix-turn-helix domain-containing protein/methylated-DNA--[protein]-cysteine S-methyltransferase</fullName>
    </submittedName>
</protein>
<dbReference type="InterPro" id="IPR009057">
    <property type="entry name" value="Homeodomain-like_sf"/>
</dbReference>
<evidence type="ECO:0000256" key="7">
    <source>
        <dbReference type="ARBA" id="ARBA00023204"/>
    </source>
</evidence>
<evidence type="ECO:0000256" key="8">
    <source>
        <dbReference type="ARBA" id="ARBA00049348"/>
    </source>
</evidence>
<dbReference type="InterPro" id="IPR036631">
    <property type="entry name" value="MGMT_N_sf"/>
</dbReference>
<sequence>MKSQEDITYQKVAEALAYLQRNFQKQPKLEEVAKIANLSPYHFQRVFSEWAGVSPKKFLQYISLSHAKKILKESRKNLLETSYDLGLSGPGRLHDLFIKIEGMTPGEYKDGGKSLVIHYSISNCPFGKLFIASTSKGICQIDFLDKNQQARTKITAQFPKAKTKKQMDEHQQKAIQFFARDSLPHSPINLHLKGSNFQLKVWEALLKIPLGQLSTYGQLAKTIQNPNAARAVGSAISRNPVAYLIPCHRVIQSSGIIGGYKWGSDRKMAMLGWESAKEYGE</sequence>
<dbReference type="InterPro" id="IPR018060">
    <property type="entry name" value="HTH_AraC"/>
</dbReference>
<dbReference type="Gene3D" id="1.10.10.10">
    <property type="entry name" value="Winged helix-like DNA-binding domain superfamily/Winged helix DNA-binding domain"/>
    <property type="match status" value="1"/>
</dbReference>
<evidence type="ECO:0000313" key="11">
    <source>
        <dbReference type="Proteomes" id="UP001589654"/>
    </source>
</evidence>
<dbReference type="Gene3D" id="3.30.160.70">
    <property type="entry name" value="Methylated DNA-protein cysteine methyltransferase domain"/>
    <property type="match status" value="1"/>
</dbReference>
<evidence type="ECO:0000256" key="4">
    <source>
        <dbReference type="ARBA" id="ARBA00022763"/>
    </source>
</evidence>
<dbReference type="InterPro" id="IPR036217">
    <property type="entry name" value="MethylDNA_cys_MeTrfase_DNAb"/>
</dbReference>
<keyword evidence="11" id="KW-1185">Reference proteome</keyword>
<keyword evidence="4" id="KW-0227">DNA damage</keyword>